<dbReference type="PANTHER" id="PTHR11890">
    <property type="entry name" value="INTERLEUKIN-1 RECEPTOR FAMILY MEMBER"/>
    <property type="match status" value="1"/>
</dbReference>
<evidence type="ECO:0000259" key="4">
    <source>
        <dbReference type="PROSITE" id="PS50104"/>
    </source>
</evidence>
<protein>
    <recommendedName>
        <fullName evidence="4">TIR domain-containing protein</fullName>
    </recommendedName>
</protein>
<feature type="non-terminal residue" evidence="5">
    <location>
        <position position="52"/>
    </location>
</feature>
<keyword evidence="1" id="KW-1015">Disulfide bond</keyword>
<dbReference type="Pfam" id="PF01582">
    <property type="entry name" value="TIR"/>
    <property type="match status" value="1"/>
</dbReference>
<dbReference type="InterPro" id="IPR000157">
    <property type="entry name" value="TIR_dom"/>
</dbReference>
<keyword evidence="3" id="KW-0393">Immunoglobulin domain</keyword>
<dbReference type="EMBL" id="JANPWB010000012">
    <property type="protein sequence ID" value="KAJ1118314.1"/>
    <property type="molecule type" value="Genomic_DNA"/>
</dbReference>
<dbReference type="SUPFAM" id="SSF52200">
    <property type="entry name" value="Toll/Interleukin receptor TIR domain"/>
    <property type="match status" value="1"/>
</dbReference>
<accession>A0AAV7NTH2</accession>
<evidence type="ECO:0000313" key="5">
    <source>
        <dbReference type="EMBL" id="KAJ1118314.1"/>
    </source>
</evidence>
<feature type="non-terminal residue" evidence="5">
    <location>
        <position position="1"/>
    </location>
</feature>
<evidence type="ECO:0000256" key="3">
    <source>
        <dbReference type="ARBA" id="ARBA00023319"/>
    </source>
</evidence>
<evidence type="ECO:0000313" key="6">
    <source>
        <dbReference type="Proteomes" id="UP001066276"/>
    </source>
</evidence>
<dbReference type="InterPro" id="IPR015621">
    <property type="entry name" value="IL-1_rcpt_fam"/>
</dbReference>
<dbReference type="InterPro" id="IPR035897">
    <property type="entry name" value="Toll_tir_struct_dom_sf"/>
</dbReference>
<reference evidence="5" key="1">
    <citation type="journal article" date="2022" name="bioRxiv">
        <title>Sequencing and chromosome-scale assembly of the giantPleurodeles waltlgenome.</title>
        <authorList>
            <person name="Brown T."/>
            <person name="Elewa A."/>
            <person name="Iarovenko S."/>
            <person name="Subramanian E."/>
            <person name="Araus A.J."/>
            <person name="Petzold A."/>
            <person name="Susuki M."/>
            <person name="Suzuki K.-i.T."/>
            <person name="Hayashi T."/>
            <person name="Toyoda A."/>
            <person name="Oliveira C."/>
            <person name="Osipova E."/>
            <person name="Leigh N.D."/>
            <person name="Simon A."/>
            <person name="Yun M.H."/>
        </authorList>
    </citation>
    <scope>NUCLEOTIDE SEQUENCE</scope>
    <source>
        <strain evidence="5">20211129_DDA</strain>
        <tissue evidence="5">Liver</tissue>
    </source>
</reference>
<proteinExistence type="predicted"/>
<gene>
    <name evidence="5" type="ORF">NDU88_006508</name>
</gene>
<name>A0AAV7NTH2_PLEWA</name>
<dbReference type="PRINTS" id="PR01537">
    <property type="entry name" value="INTRLKN1R1F"/>
</dbReference>
<sequence length="52" mass="6089">GKEYDAYISYLKYAVLDNEEERKFAFDILAHTLENHFGYKLCIFERDVVPGG</sequence>
<organism evidence="5 6">
    <name type="scientific">Pleurodeles waltl</name>
    <name type="common">Iberian ribbed newt</name>
    <dbReference type="NCBI Taxonomy" id="8319"/>
    <lineage>
        <taxon>Eukaryota</taxon>
        <taxon>Metazoa</taxon>
        <taxon>Chordata</taxon>
        <taxon>Craniata</taxon>
        <taxon>Vertebrata</taxon>
        <taxon>Euteleostomi</taxon>
        <taxon>Amphibia</taxon>
        <taxon>Batrachia</taxon>
        <taxon>Caudata</taxon>
        <taxon>Salamandroidea</taxon>
        <taxon>Salamandridae</taxon>
        <taxon>Pleurodelinae</taxon>
        <taxon>Pleurodeles</taxon>
    </lineage>
</organism>
<keyword evidence="2" id="KW-0325">Glycoprotein</keyword>
<comment type="caution">
    <text evidence="5">The sequence shown here is derived from an EMBL/GenBank/DDBJ whole genome shotgun (WGS) entry which is preliminary data.</text>
</comment>
<dbReference type="Gene3D" id="3.40.50.10140">
    <property type="entry name" value="Toll/interleukin-1 receptor homology (TIR) domain"/>
    <property type="match status" value="1"/>
</dbReference>
<dbReference type="AlphaFoldDB" id="A0AAV7NTH2"/>
<dbReference type="PROSITE" id="PS50104">
    <property type="entry name" value="TIR"/>
    <property type="match status" value="1"/>
</dbReference>
<dbReference type="GO" id="GO:0007165">
    <property type="term" value="P:signal transduction"/>
    <property type="evidence" value="ECO:0007669"/>
    <property type="project" value="InterPro"/>
</dbReference>
<feature type="domain" description="TIR" evidence="4">
    <location>
        <begin position="2"/>
        <end position="52"/>
    </location>
</feature>
<dbReference type="PANTHER" id="PTHR11890:SF6">
    <property type="entry name" value="INTERLEUKIN-18 RECEPTOR 1"/>
    <property type="match status" value="1"/>
</dbReference>
<keyword evidence="6" id="KW-1185">Reference proteome</keyword>
<dbReference type="Proteomes" id="UP001066276">
    <property type="component" value="Chromosome 8"/>
</dbReference>
<evidence type="ECO:0000256" key="1">
    <source>
        <dbReference type="ARBA" id="ARBA00023157"/>
    </source>
</evidence>
<evidence type="ECO:0000256" key="2">
    <source>
        <dbReference type="ARBA" id="ARBA00023180"/>
    </source>
</evidence>